<comment type="caution">
    <text evidence="5">The sequence shown here is derived from an EMBL/GenBank/DDBJ whole genome shotgun (WGS) entry which is preliminary data.</text>
</comment>
<dbReference type="PANTHER" id="PTHR43280:SF28">
    <property type="entry name" value="HTH-TYPE TRANSCRIPTIONAL ACTIVATOR RHAS"/>
    <property type="match status" value="1"/>
</dbReference>
<evidence type="ECO:0000313" key="5">
    <source>
        <dbReference type="EMBL" id="TDW97199.1"/>
    </source>
</evidence>
<sequence>MIDISILVLKNAVPASVADAAYVFSIVNDLLERSGREPLFRVRLVGLSREVRLNQFTIKPDVTMEEVERTDLIIIPSMTGDALAATYINKDFAPWIVDMYKDRGAEVASFCVGAFLLAFTGLLSGHQCTTHWAYANEFRYYYPDIDLVDEKVITHHQGLYSSGGNNAYWNLLLFLVEKYAGREIAIHTAKFFVVDLDRTIQSPFIIFAGQKNHRDEAIKKAQEYIEQNYAESLSVDKIADTFNVSRRTFERRFKKATRNTVVEYIQRVKIEATKKQLEIGRKSIHDVMYEVGYADIKTFREVFRKVTGMTPNEYRNKYNALQA</sequence>
<dbReference type="AlphaFoldDB" id="A0A4R8DHK0"/>
<dbReference type="Gene3D" id="1.10.10.60">
    <property type="entry name" value="Homeodomain-like"/>
    <property type="match status" value="2"/>
</dbReference>
<keyword evidence="1" id="KW-0805">Transcription regulation</keyword>
<keyword evidence="6" id="KW-1185">Reference proteome</keyword>
<dbReference type="Gene3D" id="3.40.50.880">
    <property type="match status" value="1"/>
</dbReference>
<dbReference type="EMBL" id="SODV01000002">
    <property type="protein sequence ID" value="TDW97199.1"/>
    <property type="molecule type" value="Genomic_DNA"/>
</dbReference>
<dbReference type="Proteomes" id="UP000294498">
    <property type="component" value="Unassembled WGS sequence"/>
</dbReference>
<organism evidence="5 6">
    <name type="scientific">Dinghuibacter silviterrae</name>
    <dbReference type="NCBI Taxonomy" id="1539049"/>
    <lineage>
        <taxon>Bacteria</taxon>
        <taxon>Pseudomonadati</taxon>
        <taxon>Bacteroidota</taxon>
        <taxon>Chitinophagia</taxon>
        <taxon>Chitinophagales</taxon>
        <taxon>Chitinophagaceae</taxon>
        <taxon>Dinghuibacter</taxon>
    </lineage>
</organism>
<dbReference type="Pfam" id="PF01965">
    <property type="entry name" value="DJ-1_PfpI"/>
    <property type="match status" value="1"/>
</dbReference>
<dbReference type="InterPro" id="IPR029062">
    <property type="entry name" value="Class_I_gatase-like"/>
</dbReference>
<gene>
    <name evidence="5" type="ORF">EDB95_5044</name>
</gene>
<dbReference type="RefSeq" id="WP_133999000.1">
    <property type="nucleotide sequence ID" value="NZ_SODV01000002.1"/>
</dbReference>
<keyword evidence="2" id="KW-0238">DNA-binding</keyword>
<proteinExistence type="predicted"/>
<dbReference type="InterPro" id="IPR018060">
    <property type="entry name" value="HTH_AraC"/>
</dbReference>
<evidence type="ECO:0000256" key="3">
    <source>
        <dbReference type="ARBA" id="ARBA00023163"/>
    </source>
</evidence>
<feature type="domain" description="HTH araC/xylS-type" evidence="4">
    <location>
        <begin position="219"/>
        <end position="317"/>
    </location>
</feature>
<name>A0A4R8DHK0_9BACT</name>
<keyword evidence="3" id="KW-0804">Transcription</keyword>
<reference evidence="5 6" key="1">
    <citation type="submission" date="2019-03" db="EMBL/GenBank/DDBJ databases">
        <title>Genomic Encyclopedia of Type Strains, Phase IV (KMG-IV): sequencing the most valuable type-strain genomes for metagenomic binning, comparative biology and taxonomic classification.</title>
        <authorList>
            <person name="Goeker M."/>
        </authorList>
    </citation>
    <scope>NUCLEOTIDE SEQUENCE [LARGE SCALE GENOMIC DNA]</scope>
    <source>
        <strain evidence="5 6">DSM 100059</strain>
    </source>
</reference>
<evidence type="ECO:0000256" key="2">
    <source>
        <dbReference type="ARBA" id="ARBA00023125"/>
    </source>
</evidence>
<dbReference type="SMART" id="SM00342">
    <property type="entry name" value="HTH_ARAC"/>
    <property type="match status" value="1"/>
</dbReference>
<dbReference type="OrthoDB" id="241790at2"/>
<evidence type="ECO:0000256" key="1">
    <source>
        <dbReference type="ARBA" id="ARBA00023015"/>
    </source>
</evidence>
<accession>A0A4R8DHK0</accession>
<dbReference type="InterPro" id="IPR009057">
    <property type="entry name" value="Homeodomain-like_sf"/>
</dbReference>
<evidence type="ECO:0000313" key="6">
    <source>
        <dbReference type="Proteomes" id="UP000294498"/>
    </source>
</evidence>
<dbReference type="PROSITE" id="PS01124">
    <property type="entry name" value="HTH_ARAC_FAMILY_2"/>
    <property type="match status" value="1"/>
</dbReference>
<dbReference type="CDD" id="cd03138">
    <property type="entry name" value="GATase1_AraC_2"/>
    <property type="match status" value="1"/>
</dbReference>
<dbReference type="InterPro" id="IPR020449">
    <property type="entry name" value="Tscrpt_reg_AraC-type_HTH"/>
</dbReference>
<dbReference type="PRINTS" id="PR00032">
    <property type="entry name" value="HTHARAC"/>
</dbReference>
<dbReference type="Pfam" id="PF12833">
    <property type="entry name" value="HTH_18"/>
    <property type="match status" value="1"/>
</dbReference>
<evidence type="ECO:0000259" key="4">
    <source>
        <dbReference type="PROSITE" id="PS01124"/>
    </source>
</evidence>
<dbReference type="InterPro" id="IPR002818">
    <property type="entry name" value="DJ-1/PfpI"/>
</dbReference>
<dbReference type="GO" id="GO:0043565">
    <property type="term" value="F:sequence-specific DNA binding"/>
    <property type="evidence" value="ECO:0007669"/>
    <property type="project" value="InterPro"/>
</dbReference>
<protein>
    <submittedName>
        <fullName evidence="5">Transcriptional regulator GlxA family with amidase domain</fullName>
    </submittedName>
</protein>
<dbReference type="PANTHER" id="PTHR43280">
    <property type="entry name" value="ARAC-FAMILY TRANSCRIPTIONAL REGULATOR"/>
    <property type="match status" value="1"/>
</dbReference>
<dbReference type="GO" id="GO:0003700">
    <property type="term" value="F:DNA-binding transcription factor activity"/>
    <property type="evidence" value="ECO:0007669"/>
    <property type="project" value="InterPro"/>
</dbReference>
<dbReference type="SUPFAM" id="SSF46689">
    <property type="entry name" value="Homeodomain-like"/>
    <property type="match status" value="2"/>
</dbReference>
<dbReference type="SUPFAM" id="SSF52317">
    <property type="entry name" value="Class I glutamine amidotransferase-like"/>
    <property type="match status" value="1"/>
</dbReference>